<dbReference type="AlphaFoldDB" id="A6K102"/>
<evidence type="ECO:0000313" key="1">
    <source>
        <dbReference type="EMBL" id="EDL88066.1"/>
    </source>
</evidence>
<sequence>MERRWPWPHCCEETGDHKGGLSKELLHWSISSSKDISLDSSDGFAISGQSSKGAILCKWLKEPPTINQIP</sequence>
<proteinExistence type="predicted"/>
<accession>A6K102</accession>
<name>A6K102_RAT</name>
<evidence type="ECO:0000313" key="2">
    <source>
        <dbReference type="Proteomes" id="UP000234681"/>
    </source>
</evidence>
<dbReference type="EMBL" id="CH474011">
    <property type="protein sequence ID" value="EDL88066.1"/>
    <property type="molecule type" value="Genomic_DNA"/>
</dbReference>
<dbReference type="Proteomes" id="UP000234681">
    <property type="component" value="Chromosome 4"/>
</dbReference>
<gene>
    <name evidence="1" type="ORF">rCG_52434</name>
</gene>
<protein>
    <submittedName>
        <fullName evidence="1">RCG52434</fullName>
    </submittedName>
</protein>
<reference evidence="1 2" key="1">
    <citation type="submission" date="2005-09" db="EMBL/GenBank/DDBJ databases">
        <authorList>
            <person name="Mural R.J."/>
            <person name="Li P.W."/>
            <person name="Adams M.D."/>
            <person name="Amanatides P.G."/>
            <person name="Baden-Tillson H."/>
            <person name="Barnstead M."/>
            <person name="Chin S.H."/>
            <person name="Dew I."/>
            <person name="Evans C.A."/>
            <person name="Ferriera S."/>
            <person name="Flanigan M."/>
            <person name="Fosler C."/>
            <person name="Glodek A."/>
            <person name="Gu Z."/>
            <person name="Holt R.A."/>
            <person name="Jennings D."/>
            <person name="Kraft C.L."/>
            <person name="Lu F."/>
            <person name="Nguyen T."/>
            <person name="Nusskern D.R."/>
            <person name="Pfannkoch C.M."/>
            <person name="Sitter C."/>
            <person name="Sutton G.G."/>
            <person name="Venter J.C."/>
            <person name="Wang Z."/>
            <person name="Woodage T."/>
            <person name="Zheng X.H."/>
            <person name="Zhong F."/>
        </authorList>
    </citation>
    <scope>NUCLEOTIDE SEQUENCE [LARGE SCALE GENOMIC DNA]</scope>
    <source>
        <strain>BN</strain>
        <strain evidence="2">Sprague-Dawley</strain>
    </source>
</reference>
<organism evidence="1 2">
    <name type="scientific">Rattus norvegicus</name>
    <name type="common">Rat</name>
    <dbReference type="NCBI Taxonomy" id="10116"/>
    <lineage>
        <taxon>Eukaryota</taxon>
        <taxon>Metazoa</taxon>
        <taxon>Chordata</taxon>
        <taxon>Craniata</taxon>
        <taxon>Vertebrata</taxon>
        <taxon>Euteleostomi</taxon>
        <taxon>Mammalia</taxon>
        <taxon>Eutheria</taxon>
        <taxon>Euarchontoglires</taxon>
        <taxon>Glires</taxon>
        <taxon>Rodentia</taxon>
        <taxon>Myomorpha</taxon>
        <taxon>Muroidea</taxon>
        <taxon>Muridae</taxon>
        <taxon>Murinae</taxon>
        <taxon>Rattus</taxon>
    </lineage>
</organism>